<dbReference type="STRING" id="101127.A0A1X2GW86"/>
<protein>
    <recommendedName>
        <fullName evidence="12">P-loop containing nucleoside triphosphate hydrolase protein</fullName>
    </recommendedName>
</protein>
<dbReference type="Pfam" id="PF00664">
    <property type="entry name" value="ABC_membrane"/>
    <property type="match status" value="2"/>
</dbReference>
<feature type="transmembrane region" description="Helical" evidence="7">
    <location>
        <begin position="941"/>
        <end position="965"/>
    </location>
</feature>
<evidence type="ECO:0000256" key="6">
    <source>
        <dbReference type="ARBA" id="ARBA00023136"/>
    </source>
</evidence>
<comment type="caution">
    <text evidence="10">The sequence shown here is derived from an EMBL/GenBank/DDBJ whole genome shotgun (WGS) entry which is preliminary data.</text>
</comment>
<dbReference type="GO" id="GO:0005524">
    <property type="term" value="F:ATP binding"/>
    <property type="evidence" value="ECO:0007669"/>
    <property type="project" value="UniProtKB-KW"/>
</dbReference>
<feature type="transmembrane region" description="Helical" evidence="7">
    <location>
        <begin position="1099"/>
        <end position="1116"/>
    </location>
</feature>
<evidence type="ECO:0000256" key="5">
    <source>
        <dbReference type="ARBA" id="ARBA00022989"/>
    </source>
</evidence>
<dbReference type="Pfam" id="PF00005">
    <property type="entry name" value="ABC_tran"/>
    <property type="match status" value="1"/>
</dbReference>
<keyword evidence="5 7" id="KW-1133">Transmembrane helix</keyword>
<dbReference type="GO" id="GO:0016020">
    <property type="term" value="C:membrane"/>
    <property type="evidence" value="ECO:0007669"/>
    <property type="project" value="InterPro"/>
</dbReference>
<evidence type="ECO:0000313" key="10">
    <source>
        <dbReference type="EMBL" id="ORX62311.1"/>
    </source>
</evidence>
<dbReference type="PROSITE" id="PS50929">
    <property type="entry name" value="ABC_TM1F"/>
    <property type="match status" value="2"/>
</dbReference>
<dbReference type="InterPro" id="IPR050173">
    <property type="entry name" value="ABC_transporter_C-like"/>
</dbReference>
<dbReference type="SUPFAM" id="SSF90123">
    <property type="entry name" value="ABC transporter transmembrane region"/>
    <property type="match status" value="2"/>
</dbReference>
<dbReference type="CDD" id="cd18604">
    <property type="entry name" value="ABC_6TM_VMR1_D2_like"/>
    <property type="match status" value="1"/>
</dbReference>
<feature type="domain" description="ABC transporter" evidence="8">
    <location>
        <begin position="638"/>
        <end position="895"/>
    </location>
</feature>
<feature type="transmembrane region" description="Helical" evidence="7">
    <location>
        <begin position="316"/>
        <end position="335"/>
    </location>
</feature>
<dbReference type="InterPro" id="IPR003439">
    <property type="entry name" value="ABC_transporter-like_ATP-bd"/>
</dbReference>
<feature type="transmembrane region" description="Helical" evidence="7">
    <location>
        <begin position="108"/>
        <end position="130"/>
    </location>
</feature>
<reference evidence="10 11" key="1">
    <citation type="submission" date="2016-07" db="EMBL/GenBank/DDBJ databases">
        <title>Pervasive Adenine N6-methylation of Active Genes in Fungi.</title>
        <authorList>
            <consortium name="DOE Joint Genome Institute"/>
            <person name="Mondo S.J."/>
            <person name="Dannebaum R.O."/>
            <person name="Kuo R.C."/>
            <person name="Labutti K."/>
            <person name="Haridas S."/>
            <person name="Kuo A."/>
            <person name="Salamov A."/>
            <person name="Ahrendt S.R."/>
            <person name="Lipzen A."/>
            <person name="Sullivan W."/>
            <person name="Andreopoulos W.B."/>
            <person name="Clum A."/>
            <person name="Lindquist E."/>
            <person name="Daum C."/>
            <person name="Ramamoorthy G.K."/>
            <person name="Gryganskyi A."/>
            <person name="Culley D."/>
            <person name="Magnuson J.K."/>
            <person name="James T.Y."/>
            <person name="O'Malley M.A."/>
            <person name="Stajich J.E."/>
            <person name="Spatafora J.W."/>
            <person name="Visel A."/>
            <person name="Grigoriev I.V."/>
        </authorList>
    </citation>
    <scope>NUCLEOTIDE SEQUENCE [LARGE SCALE GENOMIC DNA]</scope>
    <source>
        <strain evidence="10 11">NRRL 3301</strain>
    </source>
</reference>
<feature type="transmembrane region" description="Helical" evidence="7">
    <location>
        <begin position="27"/>
        <end position="49"/>
    </location>
</feature>
<feature type="transmembrane region" description="Helical" evidence="7">
    <location>
        <begin position="992"/>
        <end position="1012"/>
    </location>
</feature>
<dbReference type="GO" id="GO:0016887">
    <property type="term" value="F:ATP hydrolysis activity"/>
    <property type="evidence" value="ECO:0007669"/>
    <property type="project" value="InterPro"/>
</dbReference>
<feature type="transmembrane region" description="Helical" evidence="7">
    <location>
        <begin position="1072"/>
        <end position="1093"/>
    </location>
</feature>
<evidence type="ECO:0000259" key="8">
    <source>
        <dbReference type="PROSITE" id="PS50893"/>
    </source>
</evidence>
<dbReference type="PANTHER" id="PTHR24223">
    <property type="entry name" value="ATP-BINDING CASSETTE SUB-FAMILY C"/>
    <property type="match status" value="1"/>
</dbReference>
<proteinExistence type="predicted"/>
<dbReference type="OrthoDB" id="6500128at2759"/>
<keyword evidence="1" id="KW-0813">Transport</keyword>
<dbReference type="Gene3D" id="1.20.1560.10">
    <property type="entry name" value="ABC transporter type 1, transmembrane domain"/>
    <property type="match status" value="2"/>
</dbReference>
<name>A0A1X2GW86_9FUNG</name>
<dbReference type="InterPro" id="IPR011527">
    <property type="entry name" value="ABC1_TM_dom"/>
</dbReference>
<evidence type="ECO:0000256" key="2">
    <source>
        <dbReference type="ARBA" id="ARBA00022692"/>
    </source>
</evidence>
<organism evidence="10 11">
    <name type="scientific">Hesseltinella vesiculosa</name>
    <dbReference type="NCBI Taxonomy" id="101127"/>
    <lineage>
        <taxon>Eukaryota</taxon>
        <taxon>Fungi</taxon>
        <taxon>Fungi incertae sedis</taxon>
        <taxon>Mucoromycota</taxon>
        <taxon>Mucoromycotina</taxon>
        <taxon>Mucoromycetes</taxon>
        <taxon>Mucorales</taxon>
        <taxon>Cunninghamellaceae</taxon>
        <taxon>Hesseltinella</taxon>
    </lineage>
</organism>
<gene>
    <name evidence="10" type="ORF">DM01DRAFT_1315750</name>
</gene>
<feature type="domain" description="ABC transmembrane type-1" evidence="9">
    <location>
        <begin position="948"/>
        <end position="1241"/>
    </location>
</feature>
<evidence type="ECO:0008006" key="12">
    <source>
        <dbReference type="Google" id="ProtNLM"/>
    </source>
</evidence>
<dbReference type="InterPro" id="IPR036640">
    <property type="entry name" value="ABC1_TM_sf"/>
</dbReference>
<sequence>MTFVALSHVCTLRHYDPLQAPAININVSMLEVIGSLVLLAVSSGTLLAYHMHDSPLNNSDDIRLPTIRSSVVLRRTWLMLAIQLLSISLWSFSLAWQLEALLSQSDTYPWPLALPITAIVTRVYLLILIIQSFTRSHHPLSPSRFTIYNPHFLCFYTFYLATGIMDCSLDLVTMATASSACSFWNMQTIVDFANVGCTLISWQASITAPAELSPRELLDVEDVDESVMVLHDGQVVRSGRILSPEANASAWSCMTFSWMNGLMSANEHLVSPEHLWCLPLHLRSLANDLHFRLFSSTFTHPHPLARLIFTSNRRAIYTQFVSALAAVVFHYGNPYFLLRLLRFLQDPADHASYNGYLYCALIFACSIASTLIASQTLLFGRRWRISLTNMLHTALYRHALTTMSPNHLGNPDTLPLLVRNDVDRLAELASHLHIFYTCPLEIMAGIAFLYYLLGNAFFVGLGAMAVILPLTHLCSRKLAVVQQRSQDTKAWRLHLVQTLIKGMQSLKYLAWERKWQHAVLGARNEEMDQLVNVYWKNAILGLIWFLTPVLVTSISFAWYTVVDQRTLDASTVFVSIVLYGMLRDPLNVMPQAFLTYNDAKVSLANLEQFLAGKQDQPDPTGLYNLHHRPIQELARVGFSQQPLSVDLRTSAPVKKPTLVIPTFDFPVGVSIVTGPPASGKSTLLTTLLQGTPPSSHWVYLGQAHLPSRYCSQGEPATIRDPASGLSVLKVAYVSQTPWLLTDPSATLRSQIVFFDAWNRSRYEHVVRQCDLTLEFARCVHGDSTKTHLASLSNLFVAKLALARALYSDAKTVVLDDPFSSIQGGDRWLMTCTQTDFWGLGRIVILSTSVPLGSWAREAALVVDTAQWLEQGPLVVLKDRDQIHQRCTPTTTQQTCLDLLGPAHADAKETSDAASTEKYNDPIPVPAMTNAWKAYLSLNGGWCFWTCTLLIALLARTATIAESYWLKVWTTGSLDNISILPWQGLDLTRQQYIGIYVGICLVGVGLNFIRTVLHHRGSLRASGSLFSALLQATIQSPLSQDVTPQPLASNGNSETIPWTQLFGKDMDAVDQQLGLHVSFMIQALVAMVGIVLAIGTVFPIFFPIMALAFLAYGYYGLRFVHTSRKLKAMELAAQTSVNELYLNTLRGLLTIRAFGKQHAMMTLMYQTLDDTMRPFYLLWTLNRWLFIRVETIGATMCLSLGICLVWQRGHVDAGLAGFVLTMAASLLEYIYWCMRQTTTLQLQVDSAQQIINVIHRTPPNPEAQDAKLPLADNWPISASVDVHDLTCSQNGSLLLDGISLTVHAGETMVLAGDQNEPLALAHCLYRFLVMQQGSIQLDGIDITWLDAEDLRSRMTFIGKTKTMISDTVRGNLDPFGEYGDYELWQVLQRVKLASPQTSDGIIYDLDLALDEQHLTTTELQRLAMARALLLGSTKLVVLDFATDDPLVGQVLQEQMPKSTILILTDRQGPGHFHHDRMAVFDHGQLVQIKPGLLLETTCSSHA</sequence>
<dbReference type="PROSITE" id="PS50893">
    <property type="entry name" value="ABC_TRANSPORTER_2"/>
    <property type="match status" value="1"/>
</dbReference>
<keyword evidence="3" id="KW-0547">Nucleotide-binding</keyword>
<dbReference type="GO" id="GO:0140359">
    <property type="term" value="F:ABC-type transporter activity"/>
    <property type="evidence" value="ECO:0007669"/>
    <property type="project" value="InterPro"/>
</dbReference>
<keyword evidence="6 7" id="KW-0472">Membrane</keyword>
<evidence type="ECO:0000256" key="1">
    <source>
        <dbReference type="ARBA" id="ARBA00022448"/>
    </source>
</evidence>
<dbReference type="SUPFAM" id="SSF52540">
    <property type="entry name" value="P-loop containing nucleoside triphosphate hydrolases"/>
    <property type="match status" value="2"/>
</dbReference>
<dbReference type="Gene3D" id="3.40.50.300">
    <property type="entry name" value="P-loop containing nucleotide triphosphate hydrolases"/>
    <property type="match status" value="2"/>
</dbReference>
<feature type="transmembrane region" description="Helical" evidence="7">
    <location>
        <begin position="457"/>
        <end position="475"/>
    </location>
</feature>
<keyword evidence="4" id="KW-0067">ATP-binding</keyword>
<keyword evidence="11" id="KW-1185">Reference proteome</keyword>
<evidence type="ECO:0000259" key="9">
    <source>
        <dbReference type="PROSITE" id="PS50929"/>
    </source>
</evidence>
<feature type="transmembrane region" description="Helical" evidence="7">
    <location>
        <begin position="355"/>
        <end position="380"/>
    </location>
</feature>
<evidence type="ECO:0000256" key="4">
    <source>
        <dbReference type="ARBA" id="ARBA00022840"/>
    </source>
</evidence>
<evidence type="ECO:0000313" key="11">
    <source>
        <dbReference type="Proteomes" id="UP000242146"/>
    </source>
</evidence>
<dbReference type="InterPro" id="IPR027417">
    <property type="entry name" value="P-loop_NTPase"/>
</dbReference>
<feature type="transmembrane region" description="Helical" evidence="7">
    <location>
        <begin position="1212"/>
        <end position="1231"/>
    </location>
</feature>
<dbReference type="Proteomes" id="UP000242146">
    <property type="component" value="Unassembled WGS sequence"/>
</dbReference>
<keyword evidence="2 7" id="KW-0812">Transmembrane</keyword>
<feature type="domain" description="ABC transmembrane type-1" evidence="9">
    <location>
        <begin position="320"/>
        <end position="598"/>
    </location>
</feature>
<feature type="transmembrane region" description="Helical" evidence="7">
    <location>
        <begin position="1184"/>
        <end position="1206"/>
    </location>
</feature>
<accession>A0A1X2GW86</accession>
<dbReference type="CDD" id="cd18596">
    <property type="entry name" value="ABC_6TM_VMR1_D1_like"/>
    <property type="match status" value="1"/>
</dbReference>
<evidence type="ECO:0000256" key="7">
    <source>
        <dbReference type="SAM" id="Phobius"/>
    </source>
</evidence>
<evidence type="ECO:0000256" key="3">
    <source>
        <dbReference type="ARBA" id="ARBA00022741"/>
    </source>
</evidence>
<dbReference type="PANTHER" id="PTHR24223:SF415">
    <property type="entry name" value="FI20190P1"/>
    <property type="match status" value="1"/>
</dbReference>
<feature type="transmembrane region" description="Helical" evidence="7">
    <location>
        <begin position="538"/>
        <end position="559"/>
    </location>
</feature>
<feature type="transmembrane region" description="Helical" evidence="7">
    <location>
        <begin position="77"/>
        <end position="96"/>
    </location>
</feature>
<dbReference type="EMBL" id="MCGT01000002">
    <property type="protein sequence ID" value="ORX62311.1"/>
    <property type="molecule type" value="Genomic_DNA"/>
</dbReference>